<dbReference type="HOGENOM" id="CLU_1778532_0_0_1"/>
<comment type="caution">
    <text evidence="3">The sequence shown here is derived from an EMBL/GenBank/DDBJ whole genome shotgun (WGS) entry which is preliminary data.</text>
</comment>
<accession>A6ZTW0</accession>
<dbReference type="EMBL" id="AAFW02000099">
    <property type="protein sequence ID" value="EDN61898.1"/>
    <property type="molecule type" value="Genomic_DNA"/>
</dbReference>
<dbReference type="Proteomes" id="UP000007060">
    <property type="component" value="Unassembled WGS sequence"/>
</dbReference>
<sequence length="147" mass="17262">MGIITLSGNVLHLLKAYPKKGLEEVSQPEPNTANDSSTEYKGKSKDDFQMVEKSNTDERYNFTRTKKWFLLMTSEYYKLMENRLLMFCIIACSFICAIQFLFFIIYWTNIVPRKTQRAITNLNYDYLTAHLKEQCVPYAKILDQCIL</sequence>
<evidence type="ECO:0000313" key="3">
    <source>
        <dbReference type="EMBL" id="EDN61898.1"/>
    </source>
</evidence>
<protein>
    <submittedName>
        <fullName evidence="3">Conserved protein</fullName>
    </submittedName>
</protein>
<feature type="compositionally biased region" description="Basic and acidic residues" evidence="1">
    <location>
        <begin position="38"/>
        <end position="48"/>
    </location>
</feature>
<keyword evidence="2" id="KW-0812">Transmembrane</keyword>
<gene>
    <name evidence="3" type="ORF">SCY_1843</name>
</gene>
<evidence type="ECO:0000256" key="2">
    <source>
        <dbReference type="SAM" id="Phobius"/>
    </source>
</evidence>
<keyword evidence="2" id="KW-1133">Transmembrane helix</keyword>
<reference evidence="3 4" key="1">
    <citation type="journal article" date="2007" name="Proc. Natl. Acad. Sci. U.S.A.">
        <title>Genome sequencing and comparative analysis of Saccharomyces cerevisiae strain YJM789.</title>
        <authorList>
            <person name="Wei W."/>
            <person name="McCusker J.H."/>
            <person name="Hyman R.W."/>
            <person name="Jones T."/>
            <person name="Ning Y."/>
            <person name="Cao Z."/>
            <person name="Gu Z."/>
            <person name="Bruno D."/>
            <person name="Miranda M."/>
            <person name="Nguyen M."/>
            <person name="Wilhelmy J."/>
            <person name="Komp C."/>
            <person name="Tamse R."/>
            <person name="Wang X."/>
            <person name="Jia P."/>
            <person name="Luedi P."/>
            <person name="Oefner P.J."/>
            <person name="David L."/>
            <person name="Dietrich F.S."/>
            <person name="Li Y."/>
            <person name="Davis R.W."/>
            <person name="Steinmetz L.M."/>
        </authorList>
    </citation>
    <scope>NUCLEOTIDE SEQUENCE [LARGE SCALE GENOMIC DNA]</scope>
    <source>
        <strain evidence="3 4">YJM789</strain>
    </source>
</reference>
<evidence type="ECO:0000256" key="1">
    <source>
        <dbReference type="SAM" id="MobiDB-lite"/>
    </source>
</evidence>
<dbReference type="SMR" id="A6ZTW0"/>
<dbReference type="AlphaFoldDB" id="A6ZTW0"/>
<name>A6ZTW0_YEAS7</name>
<organism evidence="3 4">
    <name type="scientific">Saccharomyces cerevisiae (strain YJM789)</name>
    <name type="common">Baker's yeast</name>
    <dbReference type="NCBI Taxonomy" id="307796"/>
    <lineage>
        <taxon>Eukaryota</taxon>
        <taxon>Fungi</taxon>
        <taxon>Dikarya</taxon>
        <taxon>Ascomycota</taxon>
        <taxon>Saccharomycotina</taxon>
        <taxon>Saccharomycetes</taxon>
        <taxon>Saccharomycetales</taxon>
        <taxon>Saccharomycetaceae</taxon>
        <taxon>Saccharomyces</taxon>
    </lineage>
</organism>
<feature type="region of interest" description="Disordered" evidence="1">
    <location>
        <begin position="23"/>
        <end position="48"/>
    </location>
</feature>
<proteinExistence type="predicted"/>
<dbReference type="OrthoDB" id="4041385at2759"/>
<keyword evidence="2" id="KW-0472">Membrane</keyword>
<feature type="transmembrane region" description="Helical" evidence="2">
    <location>
        <begin position="84"/>
        <end position="107"/>
    </location>
</feature>
<evidence type="ECO:0000313" key="4">
    <source>
        <dbReference type="Proteomes" id="UP000007060"/>
    </source>
</evidence>
<feature type="compositionally biased region" description="Polar residues" evidence="1">
    <location>
        <begin position="28"/>
        <end position="37"/>
    </location>
</feature>